<proteinExistence type="predicted"/>
<feature type="chain" id="PRO_5028994289" evidence="3">
    <location>
        <begin position="23"/>
        <end position="547"/>
    </location>
</feature>
<keyword evidence="2" id="KW-0472">Membrane</keyword>
<dbReference type="KEGG" id="tbv:H9L17_06145"/>
<reference evidence="4 5" key="1">
    <citation type="submission" date="2020-08" db="EMBL/GenBank/DDBJ databases">
        <title>Genome sequence of Thermomonas brevis KACC 16975T.</title>
        <authorList>
            <person name="Hyun D.-W."/>
            <person name="Bae J.-W."/>
        </authorList>
    </citation>
    <scope>NUCLEOTIDE SEQUENCE [LARGE SCALE GENOMIC DNA]</scope>
    <source>
        <strain evidence="4 5">KACC 16975</strain>
    </source>
</reference>
<keyword evidence="5" id="KW-1185">Reference proteome</keyword>
<dbReference type="EMBL" id="CP060711">
    <property type="protein sequence ID" value="QNN47711.1"/>
    <property type="molecule type" value="Genomic_DNA"/>
</dbReference>
<evidence type="ECO:0000256" key="1">
    <source>
        <dbReference type="SAM" id="MobiDB-lite"/>
    </source>
</evidence>
<feature type="transmembrane region" description="Helical" evidence="2">
    <location>
        <begin position="412"/>
        <end position="433"/>
    </location>
</feature>
<dbReference type="Pfam" id="PF13584">
    <property type="entry name" value="BatD"/>
    <property type="match status" value="1"/>
</dbReference>
<keyword evidence="2" id="KW-1133">Transmembrane helix</keyword>
<feature type="region of interest" description="Disordered" evidence="1">
    <location>
        <begin position="373"/>
        <end position="406"/>
    </location>
</feature>
<feature type="compositionally biased region" description="Low complexity" evidence="1">
    <location>
        <begin position="373"/>
        <end position="390"/>
    </location>
</feature>
<evidence type="ECO:0000256" key="2">
    <source>
        <dbReference type="SAM" id="Phobius"/>
    </source>
</evidence>
<evidence type="ECO:0000313" key="5">
    <source>
        <dbReference type="Proteomes" id="UP000515977"/>
    </source>
</evidence>
<name>A0A7G9QWI6_9GAMM</name>
<protein>
    <submittedName>
        <fullName evidence="4">BatD family protein</fullName>
    </submittedName>
</protein>
<evidence type="ECO:0000313" key="4">
    <source>
        <dbReference type="EMBL" id="QNN47711.1"/>
    </source>
</evidence>
<evidence type="ECO:0000256" key="3">
    <source>
        <dbReference type="SAM" id="SignalP"/>
    </source>
</evidence>
<sequence>MSRGIARWLCLLLALVALPAFAQTRAWLDRAEITYGETVALNIATDQSIAQIDYGPLRAQFDLGGQSVRRSFELANGRSRTVSVFSVGLRPRAPGLASIPALRVGNASTAPLRLVVLEPTVQPAGANADVFVETDVDAARPYVQQAVGVTVRLNYAIPLMSGQLDLDAPAHASLQRVGEDIQYQRMLDGRRYNVVERRFLLIPERSGPLLLPGARLNGVTGSGFMGFDGERQPVSAAAPAKRLQVLPIPANVPQPWLPLHGLTLRYLQAPKQAFAGEAASVQIEAVADGATAAQMPEIGIADVPGAQVFAEPAQVDEQFVEGRPRTTVRRTFSLVPARPGALVVAGPRIAWWDAANGVARVAELPPLQMQVAPGAHADAAPDPASPAAQPTHDLEPTAPQSAASHASGAREWRGMLLGLLALMAAALIAFLWWRRRDATRAVTKETPAAPSTPGVSLASALKAGDLAAIAHALAKDAGLATDDLDALRARLADSAQVDALHQLQAARWGGGDVQAALRALRAAFAGGARWRQTKQKAESLLPPLYPE</sequence>
<keyword evidence="3" id="KW-0732">Signal</keyword>
<gene>
    <name evidence="4" type="ORF">H9L17_06145</name>
</gene>
<dbReference type="Proteomes" id="UP000515977">
    <property type="component" value="Chromosome"/>
</dbReference>
<dbReference type="RefSeq" id="WP_187571455.1">
    <property type="nucleotide sequence ID" value="NZ_CP060711.1"/>
</dbReference>
<dbReference type="PANTHER" id="PTHR40940">
    <property type="entry name" value="PROTEIN BATD-RELATED"/>
    <property type="match status" value="1"/>
</dbReference>
<feature type="signal peptide" evidence="3">
    <location>
        <begin position="1"/>
        <end position="22"/>
    </location>
</feature>
<keyword evidence="2" id="KW-0812">Transmembrane</keyword>
<dbReference type="PANTHER" id="PTHR40940:SF1">
    <property type="entry name" value="PROTEIN BATD"/>
    <property type="match status" value="1"/>
</dbReference>
<dbReference type="AlphaFoldDB" id="A0A7G9QWI6"/>
<accession>A0A7G9QWI6</accession>
<dbReference type="InterPro" id="IPR025738">
    <property type="entry name" value="BatD"/>
</dbReference>
<organism evidence="4 5">
    <name type="scientific">Thermomonas brevis</name>
    <dbReference type="NCBI Taxonomy" id="215691"/>
    <lineage>
        <taxon>Bacteria</taxon>
        <taxon>Pseudomonadati</taxon>
        <taxon>Pseudomonadota</taxon>
        <taxon>Gammaproteobacteria</taxon>
        <taxon>Lysobacterales</taxon>
        <taxon>Lysobacteraceae</taxon>
        <taxon>Thermomonas</taxon>
    </lineage>
</organism>